<keyword evidence="8" id="KW-1185">Reference proteome</keyword>
<dbReference type="OrthoDB" id="5835829at2759"/>
<evidence type="ECO:0008006" key="9">
    <source>
        <dbReference type="Google" id="ProtNLM"/>
    </source>
</evidence>
<keyword evidence="2" id="KW-0808">Transferase</keyword>
<evidence type="ECO:0000256" key="4">
    <source>
        <dbReference type="SAM" id="MobiDB-lite"/>
    </source>
</evidence>
<dbReference type="InterPro" id="IPR002213">
    <property type="entry name" value="UDP_glucos_trans"/>
</dbReference>
<dbReference type="AlphaFoldDB" id="A0A9W9XUK7"/>
<name>A0A9W9XUK7_9EURO</name>
<sequence>MEHSKMYAQGIVDTAAHEQPPPPYKAIPEDISDAQSISVNGTLHKHLTVLARRSNSDLVHTDDGRVVVDASSRLCRSLSKLLPHVIPWSVPPPSYSEGVPTFKFPLNIVIQIVGSRGDVQPFVALGTELQSMGHRVRIATHNVFEQFILEAGLEFYPIGGDPADLMSYMVKNPGLIPSLDSLREGDVQKKRLMMAEILHGCWQSCLMPDPITNSPFVANAIIANPPSFAHVHCAQALGIPLHLMFTMPWSPTTAFPHPLANLKNVPADQGWLNRVSYTVVDWLSWQGLGGVINDWRKHELELEPISLSDGPFILSRLNVPYTYCWSPGLVSKPDDWPHNFDVCGFFFRDPPQYQPPHDIAEFLSAGPPPVYFGFGSIVLEDPQEITKTILQVIEETGVRAIISRGWSKLGGTDSRELNRSDVLFIDDCPHEWLFERVSAVVHHGGAGTTACGLRNGKPTIIVPFFGDQPFWGEMVSAAGAGPDPIPYKQLKVAALAQAVRFCLTSEAVRAAKGIAAKMQQDEGVKTAAASFHRNLPQGLVECDLLPKFPACWRYRVGKKRYLLSKVAAEILVEKNLLDVKNLKPYQPNPIIIENTRWDPVTGISSAGMGVTFDMLKAGGDIFYKPYKVYQDGRTSPLPSPPGSERSSAQFLSPGSSEKSVHKAQSMNDLTAGRNVEPKEKSRGAAMASASTVASGKFVGKFFSGFMIDVPLAAAEGFRVLPGLYGDKVPQYGKVTDWKSGAVAGAKSFAIGIGQGMTDVLYQPYKGARDGGAAGFAGGLLKGTLGVIGKMAHGSLGLVAYPSQGIKQSIHSAFHKSTRKLIMAALHLEGQDMVRQERVKGIEDHMVIEKFMAMTRSNDSDDDSDYI</sequence>
<dbReference type="GO" id="GO:0016906">
    <property type="term" value="F:sterol 3-beta-glucosyltransferase activity"/>
    <property type="evidence" value="ECO:0007669"/>
    <property type="project" value="UniProtKB-ARBA"/>
</dbReference>
<evidence type="ECO:0000313" key="8">
    <source>
        <dbReference type="Proteomes" id="UP001149954"/>
    </source>
</evidence>
<dbReference type="InterPro" id="IPR050426">
    <property type="entry name" value="Glycosyltransferase_28"/>
</dbReference>
<dbReference type="Proteomes" id="UP001149954">
    <property type="component" value="Unassembled WGS sequence"/>
</dbReference>
<dbReference type="PANTHER" id="PTHR48050">
    <property type="entry name" value="STEROL 3-BETA-GLUCOSYLTRANSFERASE"/>
    <property type="match status" value="1"/>
</dbReference>
<feature type="domain" description="Erythromycin biosynthesis protein CIII-like C-terminal" evidence="6">
    <location>
        <begin position="422"/>
        <end position="518"/>
    </location>
</feature>
<feature type="domain" description="Glycosyltransferase family 28 N-terminal" evidence="5">
    <location>
        <begin position="108"/>
        <end position="256"/>
    </location>
</feature>
<protein>
    <recommendedName>
        <fullName evidence="9">UDP-glucuronosyl/UDP-glucosyltransferase</fullName>
    </recommendedName>
</protein>
<dbReference type="InterPro" id="IPR004276">
    <property type="entry name" value="GlycoTrans_28_N"/>
</dbReference>
<dbReference type="GO" id="GO:0012505">
    <property type="term" value="C:endomembrane system"/>
    <property type="evidence" value="ECO:0007669"/>
    <property type="project" value="UniProtKB-SubCell"/>
</dbReference>
<evidence type="ECO:0000313" key="7">
    <source>
        <dbReference type="EMBL" id="KAJ5503650.1"/>
    </source>
</evidence>
<dbReference type="Gene3D" id="3.40.50.2000">
    <property type="entry name" value="Glycogen Phosphorylase B"/>
    <property type="match status" value="2"/>
</dbReference>
<feature type="compositionally biased region" description="Polar residues" evidence="4">
    <location>
        <begin position="644"/>
        <end position="668"/>
    </location>
</feature>
<dbReference type="GO" id="GO:0006629">
    <property type="term" value="P:lipid metabolic process"/>
    <property type="evidence" value="ECO:0007669"/>
    <property type="project" value="UniProtKB-KW"/>
</dbReference>
<dbReference type="SUPFAM" id="SSF53756">
    <property type="entry name" value="UDP-Glycosyltransferase/glycogen phosphorylase"/>
    <property type="match status" value="1"/>
</dbReference>
<feature type="region of interest" description="Disordered" evidence="4">
    <location>
        <begin position="633"/>
        <end position="681"/>
    </location>
</feature>
<proteinExistence type="predicted"/>
<dbReference type="CDD" id="cd03784">
    <property type="entry name" value="GT1_Gtf-like"/>
    <property type="match status" value="1"/>
</dbReference>
<keyword evidence="3" id="KW-0443">Lipid metabolism</keyword>
<dbReference type="PANTHER" id="PTHR48050:SF27">
    <property type="entry name" value="GLUCOSYLTRANSFERASE, PUTATIVE (AFU_ORTHOLOGUE AFUA_7G04880)-RELATED"/>
    <property type="match status" value="1"/>
</dbReference>
<evidence type="ECO:0000256" key="1">
    <source>
        <dbReference type="ARBA" id="ARBA00004184"/>
    </source>
</evidence>
<dbReference type="FunFam" id="3.40.50.2000:FF:000009">
    <property type="entry name" value="Sterol 3-beta-glucosyltransferase UGT80A2"/>
    <property type="match status" value="1"/>
</dbReference>
<comment type="subcellular location">
    <subcellularLocation>
        <location evidence="1">Endomembrane system</location>
        <topology evidence="1">Peripheral membrane protein</topology>
    </subcellularLocation>
</comment>
<dbReference type="Pfam" id="PF06722">
    <property type="entry name" value="EryCIII-like_C"/>
    <property type="match status" value="1"/>
</dbReference>
<organism evidence="7 8">
    <name type="scientific">Penicillium fimorum</name>
    <dbReference type="NCBI Taxonomy" id="1882269"/>
    <lineage>
        <taxon>Eukaryota</taxon>
        <taxon>Fungi</taxon>
        <taxon>Dikarya</taxon>
        <taxon>Ascomycota</taxon>
        <taxon>Pezizomycotina</taxon>
        <taxon>Eurotiomycetes</taxon>
        <taxon>Eurotiomycetidae</taxon>
        <taxon>Eurotiales</taxon>
        <taxon>Aspergillaceae</taxon>
        <taxon>Penicillium</taxon>
    </lineage>
</organism>
<comment type="caution">
    <text evidence="7">The sequence shown here is derived from an EMBL/GenBank/DDBJ whole genome shotgun (WGS) entry which is preliminary data.</text>
</comment>
<dbReference type="GO" id="GO:0005975">
    <property type="term" value="P:carbohydrate metabolic process"/>
    <property type="evidence" value="ECO:0007669"/>
    <property type="project" value="InterPro"/>
</dbReference>
<dbReference type="FunFam" id="3.40.50.2000:FF:000100">
    <property type="entry name" value="Glycosyltransferase family 1 protein"/>
    <property type="match status" value="1"/>
</dbReference>
<reference evidence="7" key="2">
    <citation type="journal article" date="2023" name="IMA Fungus">
        <title>Comparative genomic study of the Penicillium genus elucidates a diverse pangenome and 15 lateral gene transfer events.</title>
        <authorList>
            <person name="Petersen C."/>
            <person name="Sorensen T."/>
            <person name="Nielsen M.R."/>
            <person name="Sondergaard T.E."/>
            <person name="Sorensen J.L."/>
            <person name="Fitzpatrick D.A."/>
            <person name="Frisvad J.C."/>
            <person name="Nielsen K.L."/>
        </authorList>
    </citation>
    <scope>NUCLEOTIDE SEQUENCE</scope>
    <source>
        <strain evidence="7">IBT 29495</strain>
    </source>
</reference>
<evidence type="ECO:0000259" key="6">
    <source>
        <dbReference type="Pfam" id="PF06722"/>
    </source>
</evidence>
<evidence type="ECO:0000256" key="2">
    <source>
        <dbReference type="ARBA" id="ARBA00022679"/>
    </source>
</evidence>
<dbReference type="EMBL" id="JAPWDS010000003">
    <property type="protein sequence ID" value="KAJ5503650.1"/>
    <property type="molecule type" value="Genomic_DNA"/>
</dbReference>
<evidence type="ECO:0000259" key="5">
    <source>
        <dbReference type="Pfam" id="PF03033"/>
    </source>
</evidence>
<dbReference type="InterPro" id="IPR010610">
    <property type="entry name" value="EryCIII-like_C"/>
</dbReference>
<accession>A0A9W9XUK7</accession>
<dbReference type="Pfam" id="PF03033">
    <property type="entry name" value="Glyco_transf_28"/>
    <property type="match status" value="1"/>
</dbReference>
<evidence type="ECO:0000256" key="3">
    <source>
        <dbReference type="ARBA" id="ARBA00023098"/>
    </source>
</evidence>
<gene>
    <name evidence="7" type="ORF">N7463_006524</name>
</gene>
<reference evidence="7" key="1">
    <citation type="submission" date="2022-12" db="EMBL/GenBank/DDBJ databases">
        <authorList>
            <person name="Petersen C."/>
        </authorList>
    </citation>
    <scope>NUCLEOTIDE SEQUENCE</scope>
    <source>
        <strain evidence="7">IBT 29495</strain>
    </source>
</reference>